<gene>
    <name evidence="3" type="primary">AVEN_13675_1</name>
    <name evidence="3" type="ORF">NPIL_382841</name>
</gene>
<name>A0A8X6QGK1_NEPPI</name>
<dbReference type="OrthoDB" id="6426641at2759"/>
<dbReference type="InterPro" id="IPR056924">
    <property type="entry name" value="SH3_Tf2-1"/>
</dbReference>
<comment type="caution">
    <text evidence="3">The sequence shown here is derived from an EMBL/GenBank/DDBJ whole genome shotgun (WGS) entry which is preliminary data.</text>
</comment>
<evidence type="ECO:0000259" key="2">
    <source>
        <dbReference type="Pfam" id="PF24626"/>
    </source>
</evidence>
<sequence length="167" mass="19078">MSIIRNYNIDNNTLVRLKTNINDMSREDQLDLLKLARSEAANSVYETPLTNKPRFDLHRRSHSFKPGDLVLYDWPRKGDHKLSPNFKGPFVIVHPVGAVCYEIKSTTPGNEVLKVVHVQHLRPYLKRESPIIKEDDSSEEERESAAEMQDPADDLQDVPDVTGLSSR</sequence>
<dbReference type="Pfam" id="PF24626">
    <property type="entry name" value="SH3_Tf2-1"/>
    <property type="match status" value="1"/>
</dbReference>
<accession>A0A8X6QGK1</accession>
<organism evidence="3 4">
    <name type="scientific">Nephila pilipes</name>
    <name type="common">Giant wood spider</name>
    <name type="synonym">Nephila maculata</name>
    <dbReference type="NCBI Taxonomy" id="299642"/>
    <lineage>
        <taxon>Eukaryota</taxon>
        <taxon>Metazoa</taxon>
        <taxon>Ecdysozoa</taxon>
        <taxon>Arthropoda</taxon>
        <taxon>Chelicerata</taxon>
        <taxon>Arachnida</taxon>
        <taxon>Araneae</taxon>
        <taxon>Araneomorphae</taxon>
        <taxon>Entelegynae</taxon>
        <taxon>Araneoidea</taxon>
        <taxon>Nephilidae</taxon>
        <taxon>Nephila</taxon>
    </lineage>
</organism>
<protein>
    <recommendedName>
        <fullName evidence="2">Tf2-1-like SH3-like domain-containing protein</fullName>
    </recommendedName>
</protein>
<dbReference type="Proteomes" id="UP000887013">
    <property type="component" value="Unassembled WGS sequence"/>
</dbReference>
<evidence type="ECO:0000313" key="3">
    <source>
        <dbReference type="EMBL" id="GFU17646.1"/>
    </source>
</evidence>
<reference evidence="3" key="1">
    <citation type="submission" date="2020-08" db="EMBL/GenBank/DDBJ databases">
        <title>Multicomponent nature underlies the extraordinary mechanical properties of spider dragline silk.</title>
        <authorList>
            <person name="Kono N."/>
            <person name="Nakamura H."/>
            <person name="Mori M."/>
            <person name="Yoshida Y."/>
            <person name="Ohtoshi R."/>
            <person name="Malay A.D."/>
            <person name="Moran D.A.P."/>
            <person name="Tomita M."/>
            <person name="Numata K."/>
            <person name="Arakawa K."/>
        </authorList>
    </citation>
    <scope>NUCLEOTIDE SEQUENCE</scope>
</reference>
<dbReference type="EMBL" id="BMAW01030690">
    <property type="protein sequence ID" value="GFU17646.1"/>
    <property type="molecule type" value="Genomic_DNA"/>
</dbReference>
<feature type="region of interest" description="Disordered" evidence="1">
    <location>
        <begin position="128"/>
        <end position="167"/>
    </location>
</feature>
<evidence type="ECO:0000256" key="1">
    <source>
        <dbReference type="SAM" id="MobiDB-lite"/>
    </source>
</evidence>
<dbReference type="AlphaFoldDB" id="A0A8X6QGK1"/>
<proteinExistence type="predicted"/>
<feature type="domain" description="Tf2-1-like SH3-like" evidence="2">
    <location>
        <begin position="76"/>
        <end position="124"/>
    </location>
</feature>
<keyword evidence="4" id="KW-1185">Reference proteome</keyword>
<evidence type="ECO:0000313" key="4">
    <source>
        <dbReference type="Proteomes" id="UP000887013"/>
    </source>
</evidence>